<dbReference type="PANTHER" id="PTHR19433:SF86">
    <property type="entry name" value="T CELL RECEPTOR ALPHA VARIABLE 26-2"/>
    <property type="match status" value="1"/>
</dbReference>
<comment type="subcellular location">
    <subcellularLocation>
        <location evidence="1">Cell membrane</location>
    </subcellularLocation>
</comment>
<evidence type="ECO:0000259" key="9">
    <source>
        <dbReference type="PROSITE" id="PS50835"/>
    </source>
</evidence>
<dbReference type="InterPro" id="IPR013106">
    <property type="entry name" value="Ig_V-set"/>
</dbReference>
<dbReference type="GO" id="GO:0002376">
    <property type="term" value="P:immune system process"/>
    <property type="evidence" value="ECO:0007669"/>
    <property type="project" value="UniProtKB-KW"/>
</dbReference>
<evidence type="ECO:0000313" key="11">
    <source>
        <dbReference type="Proteomes" id="UP000694722"/>
    </source>
</evidence>
<dbReference type="Proteomes" id="UP000694728">
    <property type="component" value="Unplaced"/>
</dbReference>
<protein>
    <recommendedName>
        <fullName evidence="9">Ig-like domain-containing protein</fullName>
    </recommendedName>
</protein>
<evidence type="ECO:0000256" key="1">
    <source>
        <dbReference type="ARBA" id="ARBA00004236"/>
    </source>
</evidence>
<dbReference type="Pfam" id="PF07686">
    <property type="entry name" value="V-set"/>
    <property type="match status" value="1"/>
</dbReference>
<dbReference type="InterPro" id="IPR052051">
    <property type="entry name" value="TCR_complex_component"/>
</dbReference>
<evidence type="ECO:0000256" key="6">
    <source>
        <dbReference type="ARBA" id="ARBA00023157"/>
    </source>
</evidence>
<evidence type="ECO:0000313" key="10">
    <source>
        <dbReference type="Ensembl" id="ENSSSCP00040021910.1"/>
    </source>
</evidence>
<feature type="chain" id="PRO_5044686256" description="Ig-like domain-containing protein" evidence="8">
    <location>
        <begin position="20"/>
        <end position="123"/>
    </location>
</feature>
<keyword evidence="2" id="KW-1003">Cell membrane</keyword>
<keyword evidence="3 8" id="KW-0732">Signal</keyword>
<dbReference type="Ensembl" id="ENSSSCT00040052740.1">
    <property type="protein sequence ID" value="ENSSSCP00040021910.1"/>
    <property type="gene ID" value="ENSSSCG00040039460.1"/>
</dbReference>
<keyword evidence="4" id="KW-0391">Immunity</keyword>
<dbReference type="InterPro" id="IPR007110">
    <property type="entry name" value="Ig-like_dom"/>
</dbReference>
<evidence type="ECO:0000256" key="8">
    <source>
        <dbReference type="SAM" id="SignalP"/>
    </source>
</evidence>
<evidence type="ECO:0000256" key="7">
    <source>
        <dbReference type="ARBA" id="ARBA00023180"/>
    </source>
</evidence>
<dbReference type="GO" id="GO:0005886">
    <property type="term" value="C:plasma membrane"/>
    <property type="evidence" value="ECO:0007669"/>
    <property type="project" value="UniProtKB-SubCell"/>
</dbReference>
<dbReference type="SUPFAM" id="SSF48726">
    <property type="entry name" value="Immunoglobulin"/>
    <property type="match status" value="1"/>
</dbReference>
<organism evidence="10 11">
    <name type="scientific">Sus scrofa</name>
    <name type="common">Pig</name>
    <dbReference type="NCBI Taxonomy" id="9823"/>
    <lineage>
        <taxon>Eukaryota</taxon>
        <taxon>Metazoa</taxon>
        <taxon>Chordata</taxon>
        <taxon>Craniata</taxon>
        <taxon>Vertebrata</taxon>
        <taxon>Euteleostomi</taxon>
        <taxon>Mammalia</taxon>
        <taxon>Eutheria</taxon>
        <taxon>Laurasiatheria</taxon>
        <taxon>Artiodactyla</taxon>
        <taxon>Suina</taxon>
        <taxon>Suidae</taxon>
        <taxon>Sus</taxon>
    </lineage>
</organism>
<dbReference type="Ensembl" id="ENSSSCT00045042096.1">
    <property type="protein sequence ID" value="ENSSSCP00045029228.1"/>
    <property type="gene ID" value="ENSSSCG00045024724.1"/>
</dbReference>
<dbReference type="Gene3D" id="2.60.40.10">
    <property type="entry name" value="Immunoglobulins"/>
    <property type="match status" value="1"/>
</dbReference>
<dbReference type="AlphaFoldDB" id="A0A8D1EK68"/>
<feature type="domain" description="Ig-like" evidence="9">
    <location>
        <begin position="18"/>
        <end position="105"/>
    </location>
</feature>
<keyword evidence="7" id="KW-0325">Glycoprotein</keyword>
<name>A0A8D1EK68_PIG</name>
<dbReference type="Proteomes" id="UP000694722">
    <property type="component" value="Unplaced"/>
</dbReference>
<reference evidence="10" key="1">
    <citation type="submission" date="2025-05" db="UniProtKB">
        <authorList>
            <consortium name="Ensembl"/>
        </authorList>
    </citation>
    <scope>IDENTIFICATION</scope>
</reference>
<evidence type="ECO:0000256" key="3">
    <source>
        <dbReference type="ARBA" id="ARBA00022729"/>
    </source>
</evidence>
<dbReference type="InterPro" id="IPR013783">
    <property type="entry name" value="Ig-like_fold"/>
</dbReference>
<evidence type="ECO:0000256" key="5">
    <source>
        <dbReference type="ARBA" id="ARBA00023136"/>
    </source>
</evidence>
<accession>A0A8D1EK68</accession>
<dbReference type="InterPro" id="IPR036179">
    <property type="entry name" value="Ig-like_dom_sf"/>
</dbReference>
<sequence length="123" mass="13879">MRLVTGITLLLTLGIVGDAKTTQPVSVESTEEDAVHLLCNHSTISGSEFIYWYRQLPHQGPEYMIHGLKGNVNNKMASLNIEIDRKSSTLVLPHVMLRDTAVYYCILRDPQWDRWGCTCTTCP</sequence>
<evidence type="ECO:0000256" key="2">
    <source>
        <dbReference type="ARBA" id="ARBA00022475"/>
    </source>
</evidence>
<dbReference type="PROSITE" id="PS50835">
    <property type="entry name" value="IG_LIKE"/>
    <property type="match status" value="1"/>
</dbReference>
<keyword evidence="6" id="KW-1015">Disulfide bond</keyword>
<feature type="signal peptide" evidence="8">
    <location>
        <begin position="1"/>
        <end position="19"/>
    </location>
</feature>
<evidence type="ECO:0000256" key="4">
    <source>
        <dbReference type="ARBA" id="ARBA00022859"/>
    </source>
</evidence>
<dbReference type="PANTHER" id="PTHR19433">
    <property type="entry name" value="T-CELL RECEPTOR ALPHA CHAIN V REGION-RELATED"/>
    <property type="match status" value="1"/>
</dbReference>
<proteinExistence type="predicted"/>
<keyword evidence="5" id="KW-0472">Membrane</keyword>